<name>A0A545W842_9HYPO</name>
<dbReference type="OrthoDB" id="5154063at2759"/>
<protein>
    <submittedName>
        <fullName evidence="2">Uncharacterized protein</fullName>
    </submittedName>
</protein>
<organism evidence="2 3">
    <name type="scientific">Cordyceps javanica</name>
    <dbReference type="NCBI Taxonomy" id="43265"/>
    <lineage>
        <taxon>Eukaryota</taxon>
        <taxon>Fungi</taxon>
        <taxon>Dikarya</taxon>
        <taxon>Ascomycota</taxon>
        <taxon>Pezizomycotina</taxon>
        <taxon>Sordariomycetes</taxon>
        <taxon>Hypocreomycetidae</taxon>
        <taxon>Hypocreales</taxon>
        <taxon>Cordycipitaceae</taxon>
        <taxon>Cordyceps</taxon>
    </lineage>
</organism>
<dbReference type="EMBL" id="SPUK01000003">
    <property type="protein sequence ID" value="TQV98959.1"/>
    <property type="molecule type" value="Genomic_DNA"/>
</dbReference>
<gene>
    <name evidence="2" type="ORF">IF1G_03039</name>
</gene>
<accession>A0A545W842</accession>
<evidence type="ECO:0000313" key="2">
    <source>
        <dbReference type="EMBL" id="TQV98959.1"/>
    </source>
</evidence>
<dbReference type="AlphaFoldDB" id="A0A545W842"/>
<reference evidence="2 3" key="1">
    <citation type="journal article" date="2019" name="Appl. Microbiol. Biotechnol.">
        <title>Genome sequence of Isaria javanica and comparative genome analysis insights into family S53 peptidase evolution in fungal entomopathogens.</title>
        <authorList>
            <person name="Lin R."/>
            <person name="Zhang X."/>
            <person name="Xin B."/>
            <person name="Zou M."/>
            <person name="Gao Y."/>
            <person name="Qin F."/>
            <person name="Hu Q."/>
            <person name="Xie B."/>
            <person name="Cheng X."/>
        </authorList>
    </citation>
    <scope>NUCLEOTIDE SEQUENCE [LARGE SCALE GENOMIC DNA]</scope>
    <source>
        <strain evidence="2 3">IJ1G</strain>
    </source>
</reference>
<comment type="caution">
    <text evidence="2">The sequence shown here is derived from an EMBL/GenBank/DDBJ whole genome shotgun (WGS) entry which is preliminary data.</text>
</comment>
<sequence length="262" mass="29082">MVCCFAVTQYGCSHSQLQKTGCTKSCHDFCQPAETLLVTKSCFPCGSCIKIKASQDRNEASIAHEAAVAAIEEKISVGSATRSDMLYNARARYGWLADSESRKRDAQVYEAEDAEQWTLEYAETIWDLKHGGCRDTEGFERDLHTLLEMKPRGLRIVEESEWYSNEVDSIDERLPRLISRAIAEKMGVTNKRELMPSPPLPARGRAQDVPDGELMPPPPVPMQGKSREMPLSPPSSATHLSSRSPSRDDSPVVDLPLSPKSL</sequence>
<evidence type="ECO:0000313" key="3">
    <source>
        <dbReference type="Proteomes" id="UP000315783"/>
    </source>
</evidence>
<dbReference type="Proteomes" id="UP000315783">
    <property type="component" value="Unassembled WGS sequence"/>
</dbReference>
<feature type="region of interest" description="Disordered" evidence="1">
    <location>
        <begin position="189"/>
        <end position="262"/>
    </location>
</feature>
<evidence type="ECO:0000256" key="1">
    <source>
        <dbReference type="SAM" id="MobiDB-lite"/>
    </source>
</evidence>
<proteinExistence type="predicted"/>
<keyword evidence="3" id="KW-1185">Reference proteome</keyword>